<keyword evidence="3" id="KW-1185">Reference proteome</keyword>
<dbReference type="AlphaFoldDB" id="A0A3M8DEE2"/>
<protein>
    <submittedName>
        <fullName evidence="2">Uncharacterized protein</fullName>
    </submittedName>
</protein>
<comment type="caution">
    <text evidence="2">The sequence shown here is derived from an EMBL/GenBank/DDBJ whole genome shotgun (WGS) entry which is preliminary data.</text>
</comment>
<accession>A0A3M8DEE2</accession>
<dbReference type="Proteomes" id="UP000271031">
    <property type="component" value="Unassembled WGS sequence"/>
</dbReference>
<gene>
    <name evidence="2" type="ORF">EDM56_18260</name>
</gene>
<evidence type="ECO:0000313" key="2">
    <source>
        <dbReference type="EMBL" id="RNB85941.1"/>
    </source>
</evidence>
<feature type="region of interest" description="Disordered" evidence="1">
    <location>
        <begin position="1"/>
        <end position="22"/>
    </location>
</feature>
<organism evidence="2 3">
    <name type="scientific">Brevibacillus fluminis</name>
    <dbReference type="NCBI Taxonomy" id="511487"/>
    <lineage>
        <taxon>Bacteria</taxon>
        <taxon>Bacillati</taxon>
        <taxon>Bacillota</taxon>
        <taxon>Bacilli</taxon>
        <taxon>Bacillales</taxon>
        <taxon>Paenibacillaceae</taxon>
        <taxon>Brevibacillus</taxon>
    </lineage>
</organism>
<reference evidence="2 3" key="1">
    <citation type="submission" date="2018-10" db="EMBL/GenBank/DDBJ databases">
        <title>Phylogenomics of Brevibacillus.</title>
        <authorList>
            <person name="Dunlap C."/>
        </authorList>
    </citation>
    <scope>NUCLEOTIDE SEQUENCE [LARGE SCALE GENOMIC DNA]</scope>
    <source>
        <strain evidence="2 3">JCM 15716</strain>
    </source>
</reference>
<evidence type="ECO:0000256" key="1">
    <source>
        <dbReference type="SAM" id="MobiDB-lite"/>
    </source>
</evidence>
<sequence length="84" mass="9197">MPAGGRSERPGKKSGNCAPKPHAARRVYLEEDVLRKAFPLFFPSLAGIAKASAAHSCENPLVVVDVRKNRKRPRQTVYLGEVTP</sequence>
<dbReference type="EMBL" id="RHHQ01000013">
    <property type="protein sequence ID" value="RNB85941.1"/>
    <property type="molecule type" value="Genomic_DNA"/>
</dbReference>
<feature type="compositionally biased region" description="Basic and acidic residues" evidence="1">
    <location>
        <begin position="1"/>
        <end position="11"/>
    </location>
</feature>
<proteinExistence type="predicted"/>
<name>A0A3M8DEE2_9BACL</name>
<evidence type="ECO:0000313" key="3">
    <source>
        <dbReference type="Proteomes" id="UP000271031"/>
    </source>
</evidence>